<dbReference type="NCBIfam" id="TIGR00756">
    <property type="entry name" value="PPR"/>
    <property type="match status" value="1"/>
</dbReference>
<dbReference type="Proteomes" id="UP000596661">
    <property type="component" value="Chromosome 3"/>
</dbReference>
<evidence type="ECO:0000313" key="4">
    <source>
        <dbReference type="Proteomes" id="UP000596661"/>
    </source>
</evidence>
<name>A0A803P793_CANSA</name>
<dbReference type="EnsemblPlants" id="evm.model.03.1937">
    <property type="protein sequence ID" value="cds.evm.model.03.1937"/>
    <property type="gene ID" value="evm.TU.03.1937"/>
</dbReference>
<dbReference type="InterPro" id="IPR002885">
    <property type="entry name" value="PPR_rpt"/>
</dbReference>
<evidence type="ECO:0008006" key="5">
    <source>
        <dbReference type="Google" id="ProtNLM"/>
    </source>
</evidence>
<reference evidence="3" key="1">
    <citation type="submission" date="2018-11" db="EMBL/GenBank/DDBJ databases">
        <authorList>
            <person name="Grassa J C."/>
        </authorList>
    </citation>
    <scope>NUCLEOTIDE SEQUENCE [LARGE SCALE GENOMIC DNA]</scope>
</reference>
<evidence type="ECO:0000256" key="1">
    <source>
        <dbReference type="ARBA" id="ARBA00022737"/>
    </source>
</evidence>
<dbReference type="AlphaFoldDB" id="A0A803P793"/>
<dbReference type="EMBL" id="UZAU01000346">
    <property type="status" value="NOT_ANNOTATED_CDS"/>
    <property type="molecule type" value="Genomic_DNA"/>
</dbReference>
<dbReference type="GO" id="GO:0009451">
    <property type="term" value="P:RNA modification"/>
    <property type="evidence" value="ECO:0007669"/>
    <property type="project" value="InterPro"/>
</dbReference>
<dbReference type="Pfam" id="PF20430">
    <property type="entry name" value="Eplus_motif"/>
    <property type="match status" value="1"/>
</dbReference>
<dbReference type="GO" id="GO:0099402">
    <property type="term" value="P:plant organ development"/>
    <property type="evidence" value="ECO:0007669"/>
    <property type="project" value="UniProtKB-ARBA"/>
</dbReference>
<dbReference type="OMA" id="ERENKAW"/>
<proteinExistence type="predicted"/>
<dbReference type="InterPro" id="IPR011990">
    <property type="entry name" value="TPR-like_helical_dom_sf"/>
</dbReference>
<feature type="repeat" description="PPR" evidence="2">
    <location>
        <begin position="71"/>
        <end position="105"/>
    </location>
</feature>
<dbReference type="Pfam" id="PF01535">
    <property type="entry name" value="PPR"/>
    <property type="match status" value="2"/>
</dbReference>
<accession>A0A803P793</accession>
<dbReference type="Gramene" id="evm.model.03.1937">
    <property type="protein sequence ID" value="cds.evm.model.03.1937"/>
    <property type="gene ID" value="evm.TU.03.1937"/>
</dbReference>
<dbReference type="Gene3D" id="1.25.40.10">
    <property type="entry name" value="Tetratricopeptide repeat domain"/>
    <property type="match status" value="2"/>
</dbReference>
<dbReference type="PROSITE" id="PS51375">
    <property type="entry name" value="PPR"/>
    <property type="match status" value="1"/>
</dbReference>
<keyword evidence="1" id="KW-0677">Repeat</keyword>
<dbReference type="FunFam" id="1.25.40.10:FF:000158">
    <property type="entry name" value="pentatricopeptide repeat-containing protein At2g33680"/>
    <property type="match status" value="1"/>
</dbReference>
<dbReference type="InterPro" id="IPR046960">
    <property type="entry name" value="PPR_At4g14850-like_plant"/>
</dbReference>
<organism evidence="3 4">
    <name type="scientific">Cannabis sativa</name>
    <name type="common">Hemp</name>
    <name type="synonym">Marijuana</name>
    <dbReference type="NCBI Taxonomy" id="3483"/>
    <lineage>
        <taxon>Eukaryota</taxon>
        <taxon>Viridiplantae</taxon>
        <taxon>Streptophyta</taxon>
        <taxon>Embryophyta</taxon>
        <taxon>Tracheophyta</taxon>
        <taxon>Spermatophyta</taxon>
        <taxon>Magnoliopsida</taxon>
        <taxon>eudicotyledons</taxon>
        <taxon>Gunneridae</taxon>
        <taxon>Pentapetalae</taxon>
        <taxon>rosids</taxon>
        <taxon>fabids</taxon>
        <taxon>Rosales</taxon>
        <taxon>Cannabaceae</taxon>
        <taxon>Cannabis</taxon>
    </lineage>
</organism>
<evidence type="ECO:0000313" key="3">
    <source>
        <dbReference type="EnsemblPlants" id="cds.evm.model.03.1937"/>
    </source>
</evidence>
<dbReference type="PANTHER" id="PTHR47926:SF456">
    <property type="entry name" value="PENTATRICOPEPTIDE REPEAT-CONTAINING PROTEIN ELI1, CHLOROPLASTIC"/>
    <property type="match status" value="1"/>
</dbReference>
<reference evidence="3" key="2">
    <citation type="submission" date="2021-03" db="UniProtKB">
        <authorList>
            <consortium name="EnsemblPlants"/>
        </authorList>
    </citation>
    <scope>IDENTIFICATION</scope>
</reference>
<evidence type="ECO:0000256" key="2">
    <source>
        <dbReference type="PROSITE-ProRule" id="PRU00708"/>
    </source>
</evidence>
<sequence length="282" mass="31979">MLKQGVEPNCFTFSALLKDCPLGHGKLLHGQAIKFGFDFDLYVRTGLIGVYARAGDVCSAQQLFVTMPKRSLVSLTAMMTCYAKHGKLDEARMLFDEMRDRDLEDVERENKAWSFGVCVENARLVFDSIQDKDVEAWNSMIVGREGHLEEAYELIKNMKIDPDPVLWGTLLGACRLHNNATLREEIAEYLVRHDLANSGTYILLSNIYYAAVGNWEGVAKESGIQKEPGCSSIEVNNKVHEFLAEDKKHPTSKEIYKMLEEMNGWLKAQGSRLHPTYRYCIT</sequence>
<protein>
    <recommendedName>
        <fullName evidence="5">Pentatricopeptide repeat-containing protein</fullName>
    </recommendedName>
</protein>
<dbReference type="Pfam" id="PF20431">
    <property type="entry name" value="E_motif"/>
    <property type="match status" value="1"/>
</dbReference>
<dbReference type="GO" id="GO:0003723">
    <property type="term" value="F:RNA binding"/>
    <property type="evidence" value="ECO:0007669"/>
    <property type="project" value="InterPro"/>
</dbReference>
<keyword evidence="4" id="KW-1185">Reference proteome</keyword>
<dbReference type="InterPro" id="IPR046848">
    <property type="entry name" value="E_motif"/>
</dbReference>
<dbReference type="InterPro" id="IPR046849">
    <property type="entry name" value="E2_motif"/>
</dbReference>
<dbReference type="PANTHER" id="PTHR47926">
    <property type="entry name" value="PENTATRICOPEPTIDE REPEAT-CONTAINING PROTEIN"/>
    <property type="match status" value="1"/>
</dbReference>